<protein>
    <submittedName>
        <fullName evidence="1">Uncharacterized protein</fullName>
    </submittedName>
</protein>
<evidence type="ECO:0000313" key="1">
    <source>
        <dbReference type="EMBL" id="SVA07000.1"/>
    </source>
</evidence>
<dbReference type="EMBL" id="UINC01003514">
    <property type="protein sequence ID" value="SVA07000.1"/>
    <property type="molecule type" value="Genomic_DNA"/>
</dbReference>
<name>A0A381SSM0_9ZZZZ</name>
<sequence>MKIHDCPCDSCKSRVKCGREATECKAVRQYYDRGWYNTDFVGVKLKLMKGYKKGHYIV</sequence>
<reference evidence="1" key="1">
    <citation type="submission" date="2018-05" db="EMBL/GenBank/DDBJ databases">
        <authorList>
            <person name="Lanie J.A."/>
            <person name="Ng W.-L."/>
            <person name="Kazmierczak K.M."/>
            <person name="Andrzejewski T.M."/>
            <person name="Davidsen T.M."/>
            <person name="Wayne K.J."/>
            <person name="Tettelin H."/>
            <person name="Glass J.I."/>
            <person name="Rusch D."/>
            <person name="Podicherti R."/>
            <person name="Tsui H.-C.T."/>
            <person name="Winkler M.E."/>
        </authorList>
    </citation>
    <scope>NUCLEOTIDE SEQUENCE</scope>
</reference>
<proteinExistence type="predicted"/>
<dbReference type="AlphaFoldDB" id="A0A381SSM0"/>
<gene>
    <name evidence="1" type="ORF">METZ01_LOCUS59854</name>
</gene>
<organism evidence="1">
    <name type="scientific">marine metagenome</name>
    <dbReference type="NCBI Taxonomy" id="408172"/>
    <lineage>
        <taxon>unclassified sequences</taxon>
        <taxon>metagenomes</taxon>
        <taxon>ecological metagenomes</taxon>
    </lineage>
</organism>
<accession>A0A381SSM0</accession>